<evidence type="ECO:0000313" key="1">
    <source>
        <dbReference type="EMBL" id="QLL05998.1"/>
    </source>
</evidence>
<name>A0A7D6I3G6_9MYCO</name>
<reference evidence="1" key="1">
    <citation type="submission" date="2020-07" db="EMBL/GenBank/DDBJ databases">
        <title>Description of Mycobacterium gordonae subsp. intergordonae subsp.nov. and Mycobacterium gordonae subsp. gordonae subsp. nov.</title>
        <authorList>
            <person name="Huang H."/>
        </authorList>
    </citation>
    <scope>NUCLEOTIDE SEQUENCE [LARGE SCALE GENOMIC DNA]</scope>
    <source>
        <strain evidence="1">24T</strain>
    </source>
</reference>
<dbReference type="EMBL" id="CP059165">
    <property type="protein sequence ID" value="QLL05998.1"/>
    <property type="molecule type" value="Genomic_DNA"/>
</dbReference>
<evidence type="ECO:0008006" key="3">
    <source>
        <dbReference type="Google" id="ProtNLM"/>
    </source>
</evidence>
<dbReference type="AlphaFoldDB" id="A0A7D6I3G6"/>
<dbReference type="KEGG" id="mgor:H0P51_19735"/>
<evidence type="ECO:0000313" key="2">
    <source>
        <dbReference type="Proteomes" id="UP000510682"/>
    </source>
</evidence>
<gene>
    <name evidence="1" type="ORF">H0P51_19735</name>
</gene>
<dbReference type="RefSeq" id="WP_180914579.1">
    <property type="nucleotide sequence ID" value="NZ_CP059165.1"/>
</dbReference>
<organism evidence="1 2">
    <name type="scientific">Mycobacterium vicinigordonae</name>
    <dbReference type="NCBI Taxonomy" id="1719132"/>
    <lineage>
        <taxon>Bacteria</taxon>
        <taxon>Bacillati</taxon>
        <taxon>Actinomycetota</taxon>
        <taxon>Actinomycetes</taxon>
        <taxon>Mycobacteriales</taxon>
        <taxon>Mycobacteriaceae</taxon>
        <taxon>Mycobacterium</taxon>
    </lineage>
</organism>
<dbReference type="InterPro" id="IPR036689">
    <property type="entry name" value="ESAT-6-like_sf"/>
</dbReference>
<proteinExistence type="predicted"/>
<accession>A0A7D6I3G6</accession>
<keyword evidence="2" id="KW-1185">Reference proteome</keyword>
<dbReference type="SUPFAM" id="SSF140453">
    <property type="entry name" value="EsxAB dimer-like"/>
    <property type="match status" value="1"/>
</dbReference>
<dbReference type="Proteomes" id="UP000510682">
    <property type="component" value="Chromosome"/>
</dbReference>
<reference evidence="1" key="2">
    <citation type="submission" date="2020-07" db="EMBL/GenBank/DDBJ databases">
        <authorList>
            <person name="Yu X."/>
        </authorList>
    </citation>
    <scope>NUCLEOTIDE SEQUENCE [LARGE SCALE GENOMIC DNA]</scope>
    <source>
        <strain evidence="1">24T</strain>
    </source>
</reference>
<sequence>MANNDEIKYEFDTNREILDVIQRATHDAEEMRTQVDKLFQVLVEEAYHGQGAEAMQSRRQDISTRMDSIISDLHHTHAQAVAQHDYVQQLDQRQAANILG</sequence>
<protein>
    <recommendedName>
        <fullName evidence="3">ESAT-6-like protein</fullName>
    </recommendedName>
</protein>